<sequence>MLDGHRIAVHDNRPGQRAATTHLRVALVAASAITAAPAHWWSTPESVQAVQSLRLPGNGSPTATVSRVLASMTTCRLVEYR</sequence>
<accession>A0A7R7HWF3</accession>
<evidence type="ECO:0000313" key="2">
    <source>
        <dbReference type="Proteomes" id="UP000611640"/>
    </source>
</evidence>
<dbReference type="EMBL" id="AP023355">
    <property type="protein sequence ID" value="BCJ33919.1"/>
    <property type="molecule type" value="Genomic_DNA"/>
</dbReference>
<evidence type="ECO:0000313" key="1">
    <source>
        <dbReference type="EMBL" id="BCJ33919.1"/>
    </source>
</evidence>
<dbReference type="KEGG" id="atl:Athai_14220"/>
<gene>
    <name evidence="1" type="ORF">Athai_14220</name>
</gene>
<name>A0A7R7HWF3_9ACTN</name>
<keyword evidence="2" id="KW-1185">Reference proteome</keyword>
<proteinExistence type="predicted"/>
<protein>
    <submittedName>
        <fullName evidence="1">Uncharacterized protein</fullName>
    </submittedName>
</protein>
<dbReference type="AlphaFoldDB" id="A0A7R7HWF3"/>
<dbReference type="Proteomes" id="UP000611640">
    <property type="component" value="Chromosome"/>
</dbReference>
<organism evidence="1 2">
    <name type="scientific">Actinocatenispora thailandica</name>
    <dbReference type="NCBI Taxonomy" id="227318"/>
    <lineage>
        <taxon>Bacteria</taxon>
        <taxon>Bacillati</taxon>
        <taxon>Actinomycetota</taxon>
        <taxon>Actinomycetes</taxon>
        <taxon>Micromonosporales</taxon>
        <taxon>Micromonosporaceae</taxon>
        <taxon>Actinocatenispora</taxon>
    </lineage>
</organism>
<reference evidence="1 2" key="1">
    <citation type="submission" date="2020-08" db="EMBL/GenBank/DDBJ databases">
        <title>Whole genome shotgun sequence of Actinocatenispora thailandica NBRC 105041.</title>
        <authorList>
            <person name="Komaki H."/>
            <person name="Tamura T."/>
        </authorList>
    </citation>
    <scope>NUCLEOTIDE SEQUENCE [LARGE SCALE GENOMIC DNA]</scope>
    <source>
        <strain evidence="1 2">NBRC 105041</strain>
    </source>
</reference>